<dbReference type="PANTHER" id="PTHR33392:SF6">
    <property type="entry name" value="POLYISOPRENYL-TEICHOIC ACID--PEPTIDOGLYCAN TEICHOIC ACID TRANSFERASE TAGU"/>
    <property type="match status" value="1"/>
</dbReference>
<comment type="similarity">
    <text evidence="1">Belongs to the LytR/CpsA/Psr (LCP) family.</text>
</comment>
<evidence type="ECO:0000256" key="3">
    <source>
        <dbReference type="SAM" id="Phobius"/>
    </source>
</evidence>
<comment type="caution">
    <text evidence="5">The sequence shown here is derived from an EMBL/GenBank/DDBJ whole genome shotgun (WGS) entry which is preliminary data.</text>
</comment>
<gene>
    <name evidence="5" type="ORF">ATK74_2986</name>
</gene>
<dbReference type="Gene3D" id="3.40.630.190">
    <property type="entry name" value="LCP protein"/>
    <property type="match status" value="1"/>
</dbReference>
<proteinExistence type="inferred from homology"/>
<dbReference type="AlphaFoldDB" id="A0A2A9CXV0"/>
<feature type="transmembrane region" description="Helical" evidence="3">
    <location>
        <begin position="76"/>
        <end position="95"/>
    </location>
</feature>
<keyword evidence="3" id="KW-0812">Transmembrane</keyword>
<reference evidence="5 6" key="1">
    <citation type="submission" date="2017-10" db="EMBL/GenBank/DDBJ databases">
        <title>Sequencing the genomes of 1000 actinobacteria strains.</title>
        <authorList>
            <person name="Klenk H.-P."/>
        </authorList>
    </citation>
    <scope>NUCLEOTIDE SEQUENCE [LARGE SCALE GENOMIC DNA]</scope>
    <source>
        <strain evidence="5 6">DSM 15597</strain>
    </source>
</reference>
<sequence length="567" mass="59988">MPSKRGYQRGPFRSQLGVLAGAGRLVFAQSQARTNIPMTSVNGPTPNDAQRPRRVADGASSPDAGDARRISDDRSFGASLGWTVLGTIIPGLGLVRGGRRIIGSILIALWVIVVGGVAGLWVTNRSLLTGVAANGDMLHALAIAMLVIAVFWVISIGATHLVLRPRGAGWGQRAAGAVVVGLLSFAIAAPLALGANVAVATADLLTVFGQTSTTTPTVDAVDPWKNKDRLNVLILGGDSGTGRSLKLGVRPDSVSVLSVDTHTGATSIFNLPRQTAKMPFPPDSKLYKYFPNGFYDGSNPLNQEYALNAIYNNVPHLVPKNILGNPSSLSTDAMKLSVGEALGLKIDYYVLVNMDGFRDIINAIGGITVNVNDRVPIGGKNASGTHPEVKPSGWIEIGPKQHMNGHDALWFARGRYHTTDYKRMARQRCVINAVIQQADPATILTKYQSLTKAAAQTMSTDVPANMLPALADLALNLKGKPIRSILLNQSVGFKTWDPDWDLVRRLVKKTLAEADKGATAKPSANPTATGTGTPTSSATSSPSPTASSTGKEKSANLDDECAYHPNK</sequence>
<dbReference type="Proteomes" id="UP000226079">
    <property type="component" value="Unassembled WGS sequence"/>
</dbReference>
<accession>A0A2A9CXV0</accession>
<evidence type="ECO:0000256" key="2">
    <source>
        <dbReference type="SAM" id="MobiDB-lite"/>
    </source>
</evidence>
<name>A0A2A9CXV0_9ACTN</name>
<keyword evidence="3" id="KW-1133">Transmembrane helix</keyword>
<feature type="domain" description="Cell envelope-related transcriptional attenuator" evidence="4">
    <location>
        <begin position="252"/>
        <end position="438"/>
    </location>
</feature>
<feature type="transmembrane region" description="Helical" evidence="3">
    <location>
        <begin position="142"/>
        <end position="163"/>
    </location>
</feature>
<evidence type="ECO:0000313" key="6">
    <source>
        <dbReference type="Proteomes" id="UP000226079"/>
    </source>
</evidence>
<feature type="transmembrane region" description="Helical" evidence="3">
    <location>
        <begin position="102"/>
        <end position="122"/>
    </location>
</feature>
<keyword evidence="3" id="KW-0472">Membrane</keyword>
<dbReference type="EMBL" id="PDJC01000001">
    <property type="protein sequence ID" value="PFG18399.1"/>
    <property type="molecule type" value="Genomic_DNA"/>
</dbReference>
<evidence type="ECO:0000259" key="4">
    <source>
        <dbReference type="Pfam" id="PF03816"/>
    </source>
</evidence>
<feature type="region of interest" description="Disordered" evidence="2">
    <location>
        <begin position="515"/>
        <end position="567"/>
    </location>
</feature>
<dbReference type="InterPro" id="IPR050922">
    <property type="entry name" value="LytR/CpsA/Psr_CW_biosynth"/>
</dbReference>
<feature type="transmembrane region" description="Helical" evidence="3">
    <location>
        <begin position="175"/>
        <end position="195"/>
    </location>
</feature>
<feature type="compositionally biased region" description="Low complexity" evidence="2">
    <location>
        <begin position="522"/>
        <end position="549"/>
    </location>
</feature>
<evidence type="ECO:0000313" key="5">
    <source>
        <dbReference type="EMBL" id="PFG18399.1"/>
    </source>
</evidence>
<evidence type="ECO:0000256" key="1">
    <source>
        <dbReference type="ARBA" id="ARBA00006068"/>
    </source>
</evidence>
<dbReference type="OrthoDB" id="3573673at2"/>
<organism evidence="5 6">
    <name type="scientific">Propionicimonas paludicola</name>
    <dbReference type="NCBI Taxonomy" id="185243"/>
    <lineage>
        <taxon>Bacteria</taxon>
        <taxon>Bacillati</taxon>
        <taxon>Actinomycetota</taxon>
        <taxon>Actinomycetes</taxon>
        <taxon>Propionibacteriales</taxon>
        <taxon>Nocardioidaceae</taxon>
        <taxon>Propionicimonas</taxon>
    </lineage>
</organism>
<feature type="region of interest" description="Disordered" evidence="2">
    <location>
        <begin position="36"/>
        <end position="70"/>
    </location>
</feature>
<dbReference type="Pfam" id="PF03816">
    <property type="entry name" value="LytR_cpsA_psr"/>
    <property type="match status" value="1"/>
</dbReference>
<feature type="compositionally biased region" description="Polar residues" evidence="2">
    <location>
        <begin position="36"/>
        <end position="48"/>
    </location>
</feature>
<dbReference type="PANTHER" id="PTHR33392">
    <property type="entry name" value="POLYISOPRENYL-TEICHOIC ACID--PEPTIDOGLYCAN TEICHOIC ACID TRANSFERASE TAGU"/>
    <property type="match status" value="1"/>
</dbReference>
<protein>
    <submittedName>
        <fullName evidence="5">LytR family transcriptional attenuator</fullName>
    </submittedName>
</protein>
<dbReference type="InterPro" id="IPR004474">
    <property type="entry name" value="LytR_CpsA_psr"/>
</dbReference>
<dbReference type="NCBIfam" id="TIGR00350">
    <property type="entry name" value="lytR_cpsA_psr"/>
    <property type="match status" value="1"/>
</dbReference>
<keyword evidence="6" id="KW-1185">Reference proteome</keyword>